<comment type="caution">
    <text evidence="3">The sequence shown here is derived from an EMBL/GenBank/DDBJ whole genome shotgun (WGS) entry which is preliminary data.</text>
</comment>
<proteinExistence type="predicted"/>
<feature type="region of interest" description="Disordered" evidence="1">
    <location>
        <begin position="138"/>
        <end position="179"/>
    </location>
</feature>
<feature type="chain" id="PRO_5045437785" evidence="2">
    <location>
        <begin position="18"/>
        <end position="1086"/>
    </location>
</feature>
<feature type="signal peptide" evidence="2">
    <location>
        <begin position="1"/>
        <end position="17"/>
    </location>
</feature>
<evidence type="ECO:0000256" key="1">
    <source>
        <dbReference type="SAM" id="MobiDB-lite"/>
    </source>
</evidence>
<evidence type="ECO:0000313" key="4">
    <source>
        <dbReference type="Proteomes" id="UP001498421"/>
    </source>
</evidence>
<gene>
    <name evidence="3" type="ORF">QQZ08_001470</name>
</gene>
<feature type="compositionally biased region" description="Low complexity" evidence="1">
    <location>
        <begin position="150"/>
        <end position="179"/>
    </location>
</feature>
<feature type="compositionally biased region" description="Low complexity" evidence="1">
    <location>
        <begin position="197"/>
        <end position="287"/>
    </location>
</feature>
<dbReference type="Proteomes" id="UP001498421">
    <property type="component" value="Unassembled WGS sequence"/>
</dbReference>
<organism evidence="3 4">
    <name type="scientific">Neonectria magnoliae</name>
    <dbReference type="NCBI Taxonomy" id="2732573"/>
    <lineage>
        <taxon>Eukaryota</taxon>
        <taxon>Fungi</taxon>
        <taxon>Dikarya</taxon>
        <taxon>Ascomycota</taxon>
        <taxon>Pezizomycotina</taxon>
        <taxon>Sordariomycetes</taxon>
        <taxon>Hypocreomycetidae</taxon>
        <taxon>Hypocreales</taxon>
        <taxon>Nectriaceae</taxon>
        <taxon>Neonectria</taxon>
    </lineage>
</organism>
<evidence type="ECO:0000256" key="2">
    <source>
        <dbReference type="SAM" id="SignalP"/>
    </source>
</evidence>
<feature type="compositionally biased region" description="Polar residues" evidence="1">
    <location>
        <begin position="290"/>
        <end position="306"/>
    </location>
</feature>
<keyword evidence="2" id="KW-0732">Signal</keyword>
<feature type="compositionally biased region" description="Low complexity" evidence="1">
    <location>
        <begin position="446"/>
        <end position="461"/>
    </location>
</feature>
<accession>A0ABR1IGE8</accession>
<keyword evidence="4" id="KW-1185">Reference proteome</keyword>
<name>A0ABR1IGE8_9HYPO</name>
<feature type="region of interest" description="Disordered" evidence="1">
    <location>
        <begin position="197"/>
        <end position="312"/>
    </location>
</feature>
<dbReference type="EMBL" id="JAZAVK010000008">
    <property type="protein sequence ID" value="KAK7431852.1"/>
    <property type="molecule type" value="Genomic_DNA"/>
</dbReference>
<evidence type="ECO:0000313" key="3">
    <source>
        <dbReference type="EMBL" id="KAK7431852.1"/>
    </source>
</evidence>
<reference evidence="3 4" key="1">
    <citation type="journal article" date="2025" name="Microbiol. Resour. Announc.">
        <title>Draft genome sequences for Neonectria magnoliae and Neonectria punicea, canker pathogens of Liriodendron tulipifera and Acer saccharum in West Virginia.</title>
        <authorList>
            <person name="Petronek H.M."/>
            <person name="Kasson M.T."/>
            <person name="Metheny A.M."/>
            <person name="Stauder C.M."/>
            <person name="Lovett B."/>
            <person name="Lynch S.C."/>
            <person name="Garnas J.R."/>
            <person name="Kasson L.R."/>
            <person name="Stajich J.E."/>
        </authorList>
    </citation>
    <scope>NUCLEOTIDE SEQUENCE [LARGE SCALE GENOMIC DNA]</scope>
    <source>
        <strain evidence="3 4">NRRL 64651</strain>
    </source>
</reference>
<feature type="region of interest" description="Disordered" evidence="1">
    <location>
        <begin position="431"/>
        <end position="461"/>
    </location>
</feature>
<sequence length="1086" mass="118273">MALIPFVLLALASSAQATPLWGLLRRQEALCGNPDVATAASLVVPGAQGDVTFTPSQVADTALWTLPTPTTLSETETVYPFGYVWVPSEPVTLEVPALPTADVPYPLPEGASATLCNAQIPANTSVPTTTDIVENLSTPTSTSVAREETSTTVPPVISTTFTDPIEQPSTPVTPTTLETTTTVPPVISTTFTDVVEDPTTPTTLTTAEDTTTAVPPVVSTTFTDITSDPATPTTPTTAPGTTTSETSSDETSTTETTAETTTAETTADTTTTAEDTTTAADDTTTAEQPDGTTSFPEFDPPTTTVSGPEATDDAIDAGPILFALWFNRDNLQDEEKKEEYIKKTEETRDDILVLWNNFDIKPEIPTPCGQLSLKKRSLISGVLDVLDDAAKLIGCATEVITNLVDNVKLPEPPIDIIVTLTDTLKDISEKLEEEEKEQETDKPTTTDEISTTEEPTTTTTSCAETGVESCTQTVHLSTSFYKDGDTDTSTVKTVTTEDCVTVTQCDAEATTEVTTVTTVTSSASYEVICDVDCTKCNPERRWAQPTFTPEERRARRDIVKRLDDMNQAKYDTDEKKDVYIRRQIGEISKNLNWNTITTNVVSIDAAWEDFPIGLSVEGLVGCTGVTIASDKGGWLAHFMEPGFFYDQNLPEDDAANNGRKQLWDGMMNQLRGAEGTTISDRFKPPATLAGAGGILASDTNVQIFVSAPRIPDTTFEEPTLRYPDRVAELIDILTNENGPFPGVEVITKTYVKPPAEETDDEIDARLKTARGIMFIEYDDFQQNWATGEYDEGTSMWRVWQERSYYERMMTSAEEASPTCARHEDEAAGMDPSTANALAKKFCEDSNVNFDEDAELQLGGGDLDPTQELAADIKFSFEKKDGECSMTCTEIYEKMVSTCQYNSHLYTGKSEFDLGCGKYTMDTIKIEEEEEPEPEPTAPAEVNNCADSTVYTKFSLSQAEDAISDFCSHEIVLPKAAQPVFKTYKMDGVTLQLITQWSTTGQKGCNESPDGGYHPEMSQSDCEARFTGAVNNCNTDSTDDKYGQRPYVWNSPNGCIDFWIYGDGEDFDCEGLGTIPVPCMDAGQKLD</sequence>
<protein>
    <submittedName>
        <fullName evidence="3">Uncharacterized protein</fullName>
    </submittedName>
</protein>